<reference evidence="3" key="1">
    <citation type="journal article" date="2017" name="bioRxiv">
        <title>Comparative analysis of the genomes of Stylophora pistillata and Acropora digitifera provides evidence for extensive differences between species of corals.</title>
        <authorList>
            <person name="Voolstra C.R."/>
            <person name="Li Y."/>
            <person name="Liew Y.J."/>
            <person name="Baumgarten S."/>
            <person name="Zoccola D."/>
            <person name="Flot J.-F."/>
            <person name="Tambutte S."/>
            <person name="Allemand D."/>
            <person name="Aranda M."/>
        </authorList>
    </citation>
    <scope>NUCLEOTIDE SEQUENCE [LARGE SCALE GENOMIC DNA]</scope>
</reference>
<organism evidence="2 3">
    <name type="scientific">Stylophora pistillata</name>
    <name type="common">Smooth cauliflower coral</name>
    <dbReference type="NCBI Taxonomy" id="50429"/>
    <lineage>
        <taxon>Eukaryota</taxon>
        <taxon>Metazoa</taxon>
        <taxon>Cnidaria</taxon>
        <taxon>Anthozoa</taxon>
        <taxon>Hexacorallia</taxon>
        <taxon>Scleractinia</taxon>
        <taxon>Astrocoeniina</taxon>
        <taxon>Pocilloporidae</taxon>
        <taxon>Stylophora</taxon>
    </lineage>
</organism>
<feature type="compositionally biased region" description="Acidic residues" evidence="1">
    <location>
        <begin position="45"/>
        <end position="61"/>
    </location>
</feature>
<gene>
    <name evidence="2" type="primary">rep</name>
    <name evidence="2" type="ORF">AWC38_SpisGene16751</name>
</gene>
<dbReference type="AlphaFoldDB" id="A0A2B4RPZ0"/>
<proteinExistence type="predicted"/>
<feature type="region of interest" description="Disordered" evidence="1">
    <location>
        <begin position="9"/>
        <end position="131"/>
    </location>
</feature>
<evidence type="ECO:0000256" key="1">
    <source>
        <dbReference type="SAM" id="MobiDB-lite"/>
    </source>
</evidence>
<name>A0A2B4RPZ0_STYPI</name>
<comment type="caution">
    <text evidence="2">The sequence shown here is derived from an EMBL/GenBank/DDBJ whole genome shotgun (WGS) entry which is preliminary data.</text>
</comment>
<evidence type="ECO:0000313" key="2">
    <source>
        <dbReference type="EMBL" id="PFX18869.1"/>
    </source>
</evidence>
<protein>
    <submittedName>
        <fullName evidence="2">Replicase polyprotein 1ab</fullName>
    </submittedName>
</protein>
<dbReference type="Proteomes" id="UP000225706">
    <property type="component" value="Unassembled WGS sequence"/>
</dbReference>
<feature type="compositionally biased region" description="Low complexity" evidence="1">
    <location>
        <begin position="76"/>
        <end position="90"/>
    </location>
</feature>
<keyword evidence="3" id="KW-1185">Reference proteome</keyword>
<dbReference type="EMBL" id="LSMT01000388">
    <property type="protein sequence ID" value="PFX18869.1"/>
    <property type="molecule type" value="Genomic_DNA"/>
</dbReference>
<accession>A0A2B4RPZ0</accession>
<sequence>MLRAIFLLTPNVDGEDVNIDGEVDNNTAADDDADNDVDTKAAATEDGDEDEDDIDEAETADFDAAGGDNDDDDNDGATSDDASSNDTAAGFDDKDDDNDGVKEDADVSAGTVATNDEHDDDNDGNGDGILYGKEMTMDATKLERGAEILPEIFDEGAPMSLENQGSILPIGWALNEEDELEKNEQMTEKAIEEMFEDVTKH</sequence>
<evidence type="ECO:0000313" key="3">
    <source>
        <dbReference type="Proteomes" id="UP000225706"/>
    </source>
</evidence>
<feature type="compositionally biased region" description="Acidic residues" evidence="1">
    <location>
        <begin position="13"/>
        <end position="36"/>
    </location>
</feature>